<feature type="non-terminal residue" evidence="1">
    <location>
        <position position="1"/>
    </location>
</feature>
<evidence type="ECO:0000313" key="2">
    <source>
        <dbReference type="Proteomes" id="UP000247609"/>
    </source>
</evidence>
<dbReference type="AlphaFoldDB" id="A0A318Q9U8"/>
<name>A0A318Q9U8_9PROT</name>
<accession>A0A318Q9U8</accession>
<evidence type="ECO:0000313" key="1">
    <source>
        <dbReference type="EMBL" id="PYD74321.1"/>
    </source>
</evidence>
<gene>
    <name evidence="1" type="ORF">CFR71_15740</name>
</gene>
<reference evidence="1 2" key="1">
    <citation type="submission" date="2017-07" db="EMBL/GenBank/DDBJ databases">
        <title>A draft genome sequence of Komagataeibacter sp. T5K1.</title>
        <authorList>
            <person name="Skraban J."/>
            <person name="Cleenwerck I."/>
            <person name="Vandamme P."/>
            <person name="Trcek J."/>
        </authorList>
    </citation>
    <scope>NUCLEOTIDE SEQUENCE [LARGE SCALE GENOMIC DNA]</scope>
    <source>
        <strain evidence="1 2">T5K1</strain>
    </source>
</reference>
<dbReference type="Proteomes" id="UP000247609">
    <property type="component" value="Unassembled WGS sequence"/>
</dbReference>
<organism evidence="1 2">
    <name type="scientific">Novacetimonas pomaceti</name>
    <dbReference type="NCBI Taxonomy" id="2021998"/>
    <lineage>
        <taxon>Bacteria</taxon>
        <taxon>Pseudomonadati</taxon>
        <taxon>Pseudomonadota</taxon>
        <taxon>Alphaproteobacteria</taxon>
        <taxon>Acetobacterales</taxon>
        <taxon>Acetobacteraceae</taxon>
        <taxon>Novacetimonas</taxon>
    </lineage>
</organism>
<protein>
    <submittedName>
        <fullName evidence="1">Uncharacterized protein</fullName>
    </submittedName>
</protein>
<dbReference type="EMBL" id="NOXG01000113">
    <property type="protein sequence ID" value="PYD74321.1"/>
    <property type="molecule type" value="Genomic_DNA"/>
</dbReference>
<sequence>QACLLTRRKGDTDRRARIRGREFRADLLRGTTHVLQAFPQPKDFFGRERNGLMLGFIVSSRRLTPC</sequence>
<comment type="caution">
    <text evidence="1">The sequence shown here is derived from an EMBL/GenBank/DDBJ whole genome shotgun (WGS) entry which is preliminary data.</text>
</comment>
<proteinExistence type="predicted"/>